<evidence type="ECO:0000256" key="1">
    <source>
        <dbReference type="SAM" id="MobiDB-lite"/>
    </source>
</evidence>
<proteinExistence type="predicted"/>
<feature type="compositionally biased region" description="Basic and acidic residues" evidence="1">
    <location>
        <begin position="66"/>
        <end position="75"/>
    </location>
</feature>
<gene>
    <name evidence="2" type="ORF">LSH36_16g03058</name>
</gene>
<evidence type="ECO:0008006" key="4">
    <source>
        <dbReference type="Google" id="ProtNLM"/>
    </source>
</evidence>
<sequence length="323" mass="36589">MKTSLLLQDDGHLDQPEVCLLKGAYYFSHLPVEARATGYDVVMISTVSLYTSNIMADDLDDEWWTEKSDGNKHDEAEEEDSEEDTVINNSGSKRKLDSVQAIKDDKPQKKKRSKGKKISDILAKTEQEPIKYTDLIMAINKHYGGQLSAVERDDMSLSECHFASCSSVSDTVSSYLHTVLTVSKWKKRIKAMEQSPGSPRLLIICSAGSRAVNLIRDLRSFCSEECRVAKLFAKHIKLEEQTKFLKKTVIQAGVGTPNRIASLLDNESLSLCQTNFVLLDWSWRDAKLRRLVDIPQIRDDLYKLLQNYLVPRVKSGAAKFYLF</sequence>
<accession>A0AAD9KCC1</accession>
<keyword evidence="3" id="KW-1185">Reference proteome</keyword>
<dbReference type="GO" id="GO:0005634">
    <property type="term" value="C:nucleus"/>
    <property type="evidence" value="ECO:0007669"/>
    <property type="project" value="TreeGrafter"/>
</dbReference>
<evidence type="ECO:0000313" key="2">
    <source>
        <dbReference type="EMBL" id="KAK2168500.1"/>
    </source>
</evidence>
<dbReference type="Proteomes" id="UP001208570">
    <property type="component" value="Unassembled WGS sequence"/>
</dbReference>
<feature type="compositionally biased region" description="Acidic residues" evidence="1">
    <location>
        <begin position="76"/>
        <end position="85"/>
    </location>
</feature>
<feature type="compositionally biased region" description="Basic and acidic residues" evidence="1">
    <location>
        <begin position="94"/>
        <end position="107"/>
    </location>
</feature>
<dbReference type="EMBL" id="JAODUP010000016">
    <property type="protein sequence ID" value="KAK2168500.1"/>
    <property type="molecule type" value="Genomic_DNA"/>
</dbReference>
<protein>
    <recommendedName>
        <fullName evidence="4">Protein CMSS1</fullName>
    </recommendedName>
</protein>
<comment type="caution">
    <text evidence="2">The sequence shown here is derived from an EMBL/GenBank/DDBJ whole genome shotgun (WGS) entry which is preliminary data.</text>
</comment>
<reference evidence="2" key="1">
    <citation type="journal article" date="2023" name="Mol. Biol. Evol.">
        <title>Third-Generation Sequencing Reveals the Adaptive Role of the Epigenome in Three Deep-Sea Polychaetes.</title>
        <authorList>
            <person name="Perez M."/>
            <person name="Aroh O."/>
            <person name="Sun Y."/>
            <person name="Lan Y."/>
            <person name="Juniper S.K."/>
            <person name="Young C.R."/>
            <person name="Angers B."/>
            <person name="Qian P.Y."/>
        </authorList>
    </citation>
    <scope>NUCLEOTIDE SEQUENCE</scope>
    <source>
        <strain evidence="2">P08H-3</strain>
    </source>
</reference>
<dbReference type="Pfam" id="PF14617">
    <property type="entry name" value="CMS1"/>
    <property type="match status" value="1"/>
</dbReference>
<evidence type="ECO:0000313" key="3">
    <source>
        <dbReference type="Proteomes" id="UP001208570"/>
    </source>
</evidence>
<dbReference type="InterPro" id="IPR032704">
    <property type="entry name" value="Cms1"/>
</dbReference>
<dbReference type="Gene3D" id="3.40.50.300">
    <property type="entry name" value="P-loop containing nucleotide triphosphate hydrolases"/>
    <property type="match status" value="1"/>
</dbReference>
<dbReference type="PANTHER" id="PTHR24030">
    <property type="entry name" value="PROTEIN CMSS1"/>
    <property type="match status" value="1"/>
</dbReference>
<feature type="region of interest" description="Disordered" evidence="1">
    <location>
        <begin position="66"/>
        <end position="118"/>
    </location>
</feature>
<organism evidence="2 3">
    <name type="scientific">Paralvinella palmiformis</name>
    <dbReference type="NCBI Taxonomy" id="53620"/>
    <lineage>
        <taxon>Eukaryota</taxon>
        <taxon>Metazoa</taxon>
        <taxon>Spiralia</taxon>
        <taxon>Lophotrochozoa</taxon>
        <taxon>Annelida</taxon>
        <taxon>Polychaeta</taxon>
        <taxon>Sedentaria</taxon>
        <taxon>Canalipalpata</taxon>
        <taxon>Terebellida</taxon>
        <taxon>Terebelliformia</taxon>
        <taxon>Alvinellidae</taxon>
        <taxon>Paralvinella</taxon>
    </lineage>
</organism>
<dbReference type="PANTHER" id="PTHR24030:SF0">
    <property type="entry name" value="PROTEIN CMSS1"/>
    <property type="match status" value="1"/>
</dbReference>
<dbReference type="AlphaFoldDB" id="A0AAD9KCC1"/>
<name>A0AAD9KCC1_9ANNE</name>
<dbReference type="GO" id="GO:0030686">
    <property type="term" value="C:90S preribosome"/>
    <property type="evidence" value="ECO:0007669"/>
    <property type="project" value="TreeGrafter"/>
</dbReference>
<dbReference type="InterPro" id="IPR027417">
    <property type="entry name" value="P-loop_NTPase"/>
</dbReference>